<accession>A0ABX7MKE5</accession>
<dbReference type="EMBL" id="CP066796">
    <property type="protein sequence ID" value="QSI92394.1"/>
    <property type="molecule type" value="Genomic_DNA"/>
</dbReference>
<organism evidence="1 2">
    <name type="scientific">Erwinia amylovora</name>
    <name type="common">Fire blight bacteria</name>
    <dbReference type="NCBI Taxonomy" id="552"/>
    <lineage>
        <taxon>Bacteria</taxon>
        <taxon>Pseudomonadati</taxon>
        <taxon>Pseudomonadota</taxon>
        <taxon>Gammaproteobacteria</taxon>
        <taxon>Enterobacterales</taxon>
        <taxon>Erwiniaceae</taxon>
        <taxon>Erwinia</taxon>
    </lineage>
</organism>
<keyword evidence="2" id="KW-1185">Reference proteome</keyword>
<evidence type="ECO:0000313" key="2">
    <source>
        <dbReference type="Proteomes" id="UP000662840"/>
    </source>
</evidence>
<protein>
    <submittedName>
        <fullName evidence="1">Uncharacterized protein</fullName>
    </submittedName>
</protein>
<dbReference type="RefSeq" id="WP_013036210.1">
    <property type="nucleotide sequence ID" value="NZ_CP024970.1"/>
</dbReference>
<dbReference type="GeneID" id="97605004"/>
<reference evidence="1 2" key="1">
    <citation type="submission" date="2020-12" db="EMBL/GenBank/DDBJ databases">
        <title>Genome sequence of Erwinia amylovora ATCC15580, a type strain.</title>
        <authorList>
            <person name="Kang I.-J."/>
            <person name="Roh E."/>
        </authorList>
    </citation>
    <scope>NUCLEOTIDE SEQUENCE [LARGE SCALE GENOMIC DNA]</scope>
    <source>
        <strain evidence="1 2">ATCC 15580</strain>
    </source>
</reference>
<evidence type="ECO:0000313" key="1">
    <source>
        <dbReference type="EMBL" id="QSI92394.1"/>
    </source>
</evidence>
<proteinExistence type="predicted"/>
<gene>
    <name evidence="1" type="ORF">JGC47_03430</name>
</gene>
<sequence length="100" mass="11843">MATSKKDIICEYALSTLNNITSFAKFVSYAEDLVQVDELFRNDQSRDDYHQIWFELEIINAVALSEWENEGCPRDWQNRWESDYRQEASNLIDMLLNTLN</sequence>
<dbReference type="Proteomes" id="UP000662840">
    <property type="component" value="Chromosome"/>
</dbReference>
<name>A0ABX7MKE5_ERWAM</name>